<keyword evidence="1" id="KW-0472">Membrane</keyword>
<dbReference type="Pfam" id="PF19579">
    <property type="entry name" value="FtsL_2"/>
    <property type="match status" value="1"/>
</dbReference>
<protein>
    <submittedName>
        <fullName evidence="2">FtsL-like putative cell division protein</fullName>
    </submittedName>
</protein>
<comment type="caution">
    <text evidence="2">The sequence shown here is derived from an EMBL/GenBank/DDBJ whole genome shotgun (WGS) entry which is preliminary data.</text>
</comment>
<dbReference type="EMBL" id="JAUJEB010000001">
    <property type="protein sequence ID" value="MDN5211571.1"/>
    <property type="molecule type" value="Genomic_DNA"/>
</dbReference>
<name>A0ABT8L3I8_9BACT</name>
<sequence length="126" mass="14930">MSKNTYKVKSKKNKQGSESVFSFIENKFSFSNFFQNGLPLKYLPYIFFIVFIGIFYIGNNHYTEKTIRKIHKVEQRVEDLRAHYRTLQADYMHARLQSEVAKRVQKIGLKESSTPPRKIVIKKGEY</sequence>
<dbReference type="Proteomes" id="UP001172083">
    <property type="component" value="Unassembled WGS sequence"/>
</dbReference>
<gene>
    <name evidence="2" type="ORF">QQ020_05900</name>
</gene>
<dbReference type="InterPro" id="IPR045755">
    <property type="entry name" value="FtsL-like"/>
</dbReference>
<reference evidence="2" key="1">
    <citation type="submission" date="2023-06" db="EMBL/GenBank/DDBJ databases">
        <title>Genomic of Agaribacillus aureum.</title>
        <authorList>
            <person name="Wang G."/>
        </authorList>
    </citation>
    <scope>NUCLEOTIDE SEQUENCE</scope>
    <source>
        <strain evidence="2">BMA12</strain>
    </source>
</reference>
<keyword evidence="3" id="KW-1185">Reference proteome</keyword>
<feature type="transmembrane region" description="Helical" evidence="1">
    <location>
        <begin position="42"/>
        <end position="59"/>
    </location>
</feature>
<dbReference type="RefSeq" id="WP_346756901.1">
    <property type="nucleotide sequence ID" value="NZ_JAUJEB010000001.1"/>
</dbReference>
<organism evidence="2 3">
    <name type="scientific">Agaribacillus aureus</name>
    <dbReference type="NCBI Taxonomy" id="3051825"/>
    <lineage>
        <taxon>Bacteria</taxon>
        <taxon>Pseudomonadati</taxon>
        <taxon>Bacteroidota</taxon>
        <taxon>Cytophagia</taxon>
        <taxon>Cytophagales</taxon>
        <taxon>Splendidivirgaceae</taxon>
        <taxon>Agaribacillus</taxon>
    </lineage>
</organism>
<proteinExistence type="predicted"/>
<keyword evidence="1" id="KW-0812">Transmembrane</keyword>
<evidence type="ECO:0000313" key="2">
    <source>
        <dbReference type="EMBL" id="MDN5211571.1"/>
    </source>
</evidence>
<evidence type="ECO:0000256" key="1">
    <source>
        <dbReference type="SAM" id="Phobius"/>
    </source>
</evidence>
<accession>A0ABT8L3I8</accession>
<evidence type="ECO:0000313" key="3">
    <source>
        <dbReference type="Proteomes" id="UP001172083"/>
    </source>
</evidence>
<keyword evidence="1" id="KW-1133">Transmembrane helix</keyword>